<dbReference type="GO" id="GO:0019698">
    <property type="term" value="P:D-galacturonate catabolic process"/>
    <property type="evidence" value="ECO:0007669"/>
    <property type="project" value="TreeGrafter"/>
</dbReference>
<dbReference type="Proteomes" id="UP000260025">
    <property type="component" value="Unassembled WGS sequence"/>
</dbReference>
<dbReference type="PANTHER" id="PTHR30536:SF5">
    <property type="entry name" value="ALTRONATE DEHYDRATASE"/>
    <property type="match status" value="1"/>
</dbReference>
<dbReference type="Gene3D" id="2.30.130.110">
    <property type="match status" value="1"/>
</dbReference>
<dbReference type="InterPro" id="IPR013974">
    <property type="entry name" value="SAF"/>
</dbReference>
<reference evidence="3 4" key="1">
    <citation type="submission" date="2018-08" db="EMBL/GenBank/DDBJ databases">
        <title>A genome reference for cultivated species of the human gut microbiota.</title>
        <authorList>
            <person name="Zou Y."/>
            <person name="Xue W."/>
            <person name="Luo G."/>
        </authorList>
    </citation>
    <scope>NUCLEOTIDE SEQUENCE [LARGE SCALE GENOMIC DNA]</scope>
    <source>
        <strain evidence="3 4">OF01-2LB</strain>
    </source>
</reference>
<dbReference type="GO" id="GO:0016829">
    <property type="term" value="F:lyase activity"/>
    <property type="evidence" value="ECO:0007669"/>
    <property type="project" value="UniProtKB-KW"/>
</dbReference>
<keyword evidence="1" id="KW-0456">Lyase</keyword>
<dbReference type="InterPro" id="IPR044144">
    <property type="entry name" value="SAF_UxaA/GarD"/>
</dbReference>
<feature type="domain" description="SAF" evidence="2">
    <location>
        <begin position="11"/>
        <end position="87"/>
    </location>
</feature>
<name>A0A3E2VZD3_CLOIN</name>
<dbReference type="OrthoDB" id="9804574at2"/>
<dbReference type="PANTHER" id="PTHR30536">
    <property type="entry name" value="ALTRONATE/GALACTARATE DEHYDRATASE"/>
    <property type="match status" value="1"/>
</dbReference>
<keyword evidence="3" id="KW-0378">Hydrolase</keyword>
<organism evidence="3 4">
    <name type="scientific">Clostridium innocuum</name>
    <dbReference type="NCBI Taxonomy" id="1522"/>
    <lineage>
        <taxon>Bacteria</taxon>
        <taxon>Bacillati</taxon>
        <taxon>Bacillota</taxon>
        <taxon>Clostridia</taxon>
        <taxon>Eubacteriales</taxon>
        <taxon>Clostridiaceae</taxon>
        <taxon>Clostridium</taxon>
    </lineage>
</organism>
<evidence type="ECO:0000259" key="2">
    <source>
        <dbReference type="SMART" id="SM00858"/>
    </source>
</evidence>
<dbReference type="CDD" id="cd11613">
    <property type="entry name" value="SAF_AH_GD"/>
    <property type="match status" value="1"/>
</dbReference>
<dbReference type="InterPro" id="IPR052172">
    <property type="entry name" value="UxaA_altronate/galactarate_dh"/>
</dbReference>
<dbReference type="GO" id="GO:0016787">
    <property type="term" value="F:hydrolase activity"/>
    <property type="evidence" value="ECO:0007669"/>
    <property type="project" value="UniProtKB-KW"/>
</dbReference>
<proteinExistence type="predicted"/>
<comment type="caution">
    <text evidence="3">The sequence shown here is derived from an EMBL/GenBank/DDBJ whole genome shotgun (WGS) entry which is preliminary data.</text>
</comment>
<accession>A0A3E2VZD3</accession>
<evidence type="ECO:0000256" key="1">
    <source>
        <dbReference type="ARBA" id="ARBA00023239"/>
    </source>
</evidence>
<dbReference type="RefSeq" id="WP_117442583.1">
    <property type="nucleotide sequence ID" value="NZ_JAJFEN010000016.1"/>
</dbReference>
<dbReference type="SMART" id="SM00858">
    <property type="entry name" value="SAF"/>
    <property type="match status" value="1"/>
</dbReference>
<gene>
    <name evidence="3" type="ORF">DXA38_07285</name>
</gene>
<evidence type="ECO:0000313" key="4">
    <source>
        <dbReference type="Proteomes" id="UP000260025"/>
    </source>
</evidence>
<evidence type="ECO:0000313" key="3">
    <source>
        <dbReference type="EMBL" id="RGC16825.1"/>
    </source>
</evidence>
<dbReference type="AlphaFoldDB" id="A0A3E2VZD3"/>
<sequence length="97" mass="11005">MKRAIWMNERDNVVVLIEAFKKNEVCSYTDARGEEHSFVIKEDIPIYHKAALCEIHRGEQIIKYGECIGIASAAIAQGMHVHVHNACSYEKKEGVEC</sequence>
<dbReference type="EMBL" id="QVEV01000007">
    <property type="protein sequence ID" value="RGC16825.1"/>
    <property type="molecule type" value="Genomic_DNA"/>
</dbReference>
<protein>
    <submittedName>
        <fullName evidence="3">Hydrolase</fullName>
    </submittedName>
</protein>